<dbReference type="GO" id="GO:0051701">
    <property type="term" value="P:biological process involved in interaction with host"/>
    <property type="evidence" value="ECO:0007669"/>
    <property type="project" value="UniProtKB-ARBA"/>
</dbReference>
<evidence type="ECO:0000256" key="2">
    <source>
        <dbReference type="ARBA" id="ARBA00022844"/>
    </source>
</evidence>
<name>A0A8S5QEK4_9CAUD</name>
<dbReference type="InterPro" id="IPR011050">
    <property type="entry name" value="Pectin_lyase_fold/virulence"/>
</dbReference>
<sequence length="689" mass="75116">MDTSELPTPYCPISNIPVAVYQQIYQAIIDGEDPSDLNIKNLGSFTTFESAASALATSTVTADTTPLFNGTINNIGFLMVQQIGTEGSAKVVYQYMFYENGIQIRKIVDNVPGEFIPVGGSDEALAARVDSLEFGLNELSKEVEGIFTDITAVQTSVEKEIADRTAADKALSDKIDAIEIPEVPTKVSELENDAKYQSDSEVDSRIQNVIGSAPEALDTLKELADSLGNDPDFAGTVTKELAKKADKTEVELKANQSDVDVQVNIINDKFSNVDSSLGSLETLISEETEARGLADTKLQEDLMKAVEGMVKHEDYKDKKIIVLSNAEQIVGQSNPDELEGKIEVNGKIPLIKLNEWNVIDIGSPITLTNINIPDGVRPTVQEKSQSGPNAHKMAYLDDIQKLEPTIDSLVALVQILNDKVEKLSKTDIEVVDGTDASLNDTTKDYVVVGDIAQTSSITAKSVTIKNSSISDNARLSINAGDVEVKGLAISGDFPKAQGGNAVVKINESDYIVFRDMTFNSNDVYNGIEIGLNSSKLPKYVLFDNCKFEGTFTNNPIVVFGTADDAIINIQNCSFDKVSNILRLSNKANTKCVVNISNCSVNQLETNPEYTGAILCQDYTSKGEEVANNLFSPEKITINFKNFKVAGKELVMPTNVQDLFEGPDKMVYLYNNTEEVVPYEEGRFPKVNIF</sequence>
<comment type="subcellular location">
    <subcellularLocation>
        <location evidence="1">Virion</location>
    </subcellularLocation>
</comment>
<protein>
    <submittedName>
        <fullName evidence="3">Pectinesterase</fullName>
    </submittedName>
</protein>
<accession>A0A8S5QEK4</accession>
<dbReference type="GO" id="GO:0044423">
    <property type="term" value="C:virion component"/>
    <property type="evidence" value="ECO:0007669"/>
    <property type="project" value="UniProtKB-KW"/>
</dbReference>
<proteinExistence type="predicted"/>
<dbReference type="EMBL" id="BK015645">
    <property type="protein sequence ID" value="DAE17718.1"/>
    <property type="molecule type" value="Genomic_DNA"/>
</dbReference>
<evidence type="ECO:0000256" key="1">
    <source>
        <dbReference type="ARBA" id="ARBA00004328"/>
    </source>
</evidence>
<reference evidence="3" key="1">
    <citation type="journal article" date="2021" name="Proc. Natl. Acad. Sci. U.S.A.">
        <title>A Catalog of Tens of Thousands of Viruses from Human Metagenomes Reveals Hidden Associations with Chronic Diseases.</title>
        <authorList>
            <person name="Tisza M.J."/>
            <person name="Buck C.B."/>
        </authorList>
    </citation>
    <scope>NUCLEOTIDE SEQUENCE</scope>
    <source>
        <strain evidence="3">Ctn8H20</strain>
    </source>
</reference>
<organism evidence="3">
    <name type="scientific">Myoviridae sp. ctn8H20</name>
    <dbReference type="NCBI Taxonomy" id="2825169"/>
    <lineage>
        <taxon>Viruses</taxon>
        <taxon>Duplodnaviria</taxon>
        <taxon>Heunggongvirae</taxon>
        <taxon>Uroviricota</taxon>
        <taxon>Caudoviricetes</taxon>
    </lineage>
</organism>
<dbReference type="SUPFAM" id="SSF51126">
    <property type="entry name" value="Pectin lyase-like"/>
    <property type="match status" value="1"/>
</dbReference>
<dbReference type="GO" id="GO:0019058">
    <property type="term" value="P:viral life cycle"/>
    <property type="evidence" value="ECO:0007669"/>
    <property type="project" value="UniProtKB-ARBA"/>
</dbReference>
<evidence type="ECO:0000313" key="3">
    <source>
        <dbReference type="EMBL" id="DAE17718.1"/>
    </source>
</evidence>
<keyword evidence="2" id="KW-0946">Virion</keyword>